<dbReference type="RefSeq" id="WP_344415464.1">
    <property type="nucleotide sequence ID" value="NZ_BAAANN010000005.1"/>
</dbReference>
<dbReference type="InterPro" id="IPR024072">
    <property type="entry name" value="DHFR-like_dom_sf"/>
</dbReference>
<evidence type="ECO:0000259" key="1">
    <source>
        <dbReference type="Pfam" id="PF01872"/>
    </source>
</evidence>
<gene>
    <name evidence="2" type="ORF">GCM10009754_17650</name>
</gene>
<dbReference type="EMBL" id="BAAANN010000005">
    <property type="protein sequence ID" value="GAA1949499.1"/>
    <property type="molecule type" value="Genomic_DNA"/>
</dbReference>
<dbReference type="PANTHER" id="PTHR38011">
    <property type="entry name" value="DIHYDROFOLATE REDUCTASE FAMILY PROTEIN (AFU_ORTHOLOGUE AFUA_8G06820)"/>
    <property type="match status" value="1"/>
</dbReference>
<accession>A0ABP5BR11</accession>
<dbReference type="Gene3D" id="3.40.430.10">
    <property type="entry name" value="Dihydrofolate Reductase, subunit A"/>
    <property type="match status" value="1"/>
</dbReference>
<name>A0ABP5BR11_9PSEU</name>
<dbReference type="PANTHER" id="PTHR38011:SF11">
    <property type="entry name" value="2,5-DIAMINO-6-RIBOSYLAMINO-4(3H)-PYRIMIDINONE 5'-PHOSPHATE REDUCTASE"/>
    <property type="match status" value="1"/>
</dbReference>
<reference evidence="3" key="1">
    <citation type="journal article" date="2019" name="Int. J. Syst. Evol. Microbiol.">
        <title>The Global Catalogue of Microorganisms (GCM) 10K type strain sequencing project: providing services to taxonomists for standard genome sequencing and annotation.</title>
        <authorList>
            <consortium name="The Broad Institute Genomics Platform"/>
            <consortium name="The Broad Institute Genome Sequencing Center for Infectious Disease"/>
            <person name="Wu L."/>
            <person name="Ma J."/>
        </authorList>
    </citation>
    <scope>NUCLEOTIDE SEQUENCE [LARGE SCALE GENOMIC DNA]</scope>
    <source>
        <strain evidence="3">JCM 14545</strain>
    </source>
</reference>
<protein>
    <submittedName>
        <fullName evidence="2">Dihydrofolate reductase family protein</fullName>
    </submittedName>
</protein>
<dbReference type="SUPFAM" id="SSF53597">
    <property type="entry name" value="Dihydrofolate reductase-like"/>
    <property type="match status" value="1"/>
</dbReference>
<organism evidence="2 3">
    <name type="scientific">Amycolatopsis minnesotensis</name>
    <dbReference type="NCBI Taxonomy" id="337894"/>
    <lineage>
        <taxon>Bacteria</taxon>
        <taxon>Bacillati</taxon>
        <taxon>Actinomycetota</taxon>
        <taxon>Actinomycetes</taxon>
        <taxon>Pseudonocardiales</taxon>
        <taxon>Pseudonocardiaceae</taxon>
        <taxon>Amycolatopsis</taxon>
    </lineage>
</organism>
<keyword evidence="3" id="KW-1185">Reference proteome</keyword>
<feature type="domain" description="Bacterial bifunctional deaminase-reductase C-terminal" evidence="1">
    <location>
        <begin position="2"/>
        <end position="183"/>
    </location>
</feature>
<dbReference type="Proteomes" id="UP001501116">
    <property type="component" value="Unassembled WGS sequence"/>
</dbReference>
<comment type="caution">
    <text evidence="2">The sequence shown here is derived from an EMBL/GenBank/DDBJ whole genome shotgun (WGS) entry which is preliminary data.</text>
</comment>
<dbReference type="InterPro" id="IPR002734">
    <property type="entry name" value="RibDG_C"/>
</dbReference>
<proteinExistence type="predicted"/>
<evidence type="ECO:0000313" key="3">
    <source>
        <dbReference type="Proteomes" id="UP001501116"/>
    </source>
</evidence>
<dbReference type="InterPro" id="IPR050765">
    <property type="entry name" value="Riboflavin_Biosynth_HTPR"/>
</dbReference>
<dbReference type="Pfam" id="PF01872">
    <property type="entry name" value="RibD_C"/>
    <property type="match status" value="1"/>
</dbReference>
<evidence type="ECO:0000313" key="2">
    <source>
        <dbReference type="EMBL" id="GAA1949499.1"/>
    </source>
</evidence>
<sequence length="190" mass="20730">MRKLTYYVAASLDGFIADPDGDFSFFVLEGDHLTALNEQHPETVPTAWREAAGIEGANKVFDTVLMGRGTYEMGLKTGTASPYRHLRQYVFSTGYSGELGEGVELVRTDPIAKVRELKHEDGGLGIWLCGGGGLAGSLLPEIDELMIKLNPVVAGSGIPLFNREFAAAQFRLTAHDVYDNGVAVMTYERR</sequence>